<keyword evidence="1" id="KW-0472">Membrane</keyword>
<dbReference type="EMBL" id="JANTYZ010000001">
    <property type="protein sequence ID" value="MCS3864040.1"/>
    <property type="molecule type" value="Genomic_DNA"/>
</dbReference>
<feature type="domain" description="LytR/CpsA/Psr regulator C-terminal" evidence="2">
    <location>
        <begin position="57"/>
        <end position="145"/>
    </location>
</feature>
<protein>
    <recommendedName>
        <fullName evidence="2">LytR/CpsA/Psr regulator C-terminal domain-containing protein</fullName>
    </recommendedName>
</protein>
<dbReference type="EMBL" id="JANUBB010000001">
    <property type="protein sequence ID" value="MCS3950182.1"/>
    <property type="molecule type" value="Genomic_DNA"/>
</dbReference>
<sequence length="155" mass="16911">MAQWPSRFTNGLLNAALVAAGLGAAVLLYAFASRTVFTGPSPKRPPSDTSQLVSRIIQVEVRNGAGVDRLAERTTQYLRDRGFDVVDVGNHSSFDQAHSVVIDRAGNPEAARNVAEALGIPFSRVRQNIKPEYYLDASVILGRDYAQLRPFQEAP</sequence>
<accession>A0A9X2UT13</accession>
<dbReference type="GeneID" id="83729565"/>
<dbReference type="EMBL" id="JANUBF010000006">
    <property type="protein sequence ID" value="MCS4036203.1"/>
    <property type="molecule type" value="Genomic_DNA"/>
</dbReference>
<dbReference type="Proteomes" id="UP001155010">
    <property type="component" value="Unassembled WGS sequence"/>
</dbReference>
<comment type="caution">
    <text evidence="5">The sequence shown here is derived from an EMBL/GenBank/DDBJ whole genome shotgun (WGS) entry which is preliminary data.</text>
</comment>
<dbReference type="RefSeq" id="WP_011405259.1">
    <property type="nucleotide sequence ID" value="NZ_CALTRV010000009.1"/>
</dbReference>
<dbReference type="PANTHER" id="PTHR33392:SF6">
    <property type="entry name" value="POLYISOPRENYL-TEICHOIC ACID--PEPTIDOGLYCAN TEICHOIC ACID TRANSFERASE TAGU"/>
    <property type="match status" value="1"/>
</dbReference>
<dbReference type="EMBL" id="JANUBL010000001">
    <property type="protein sequence ID" value="MCS4120264.1"/>
    <property type="molecule type" value="Genomic_DNA"/>
</dbReference>
<dbReference type="InterPro" id="IPR027381">
    <property type="entry name" value="LytR/CpsA/Psr_C"/>
</dbReference>
<name>A0A9X2UT13_9BACT</name>
<proteinExistence type="predicted"/>
<dbReference type="EMBL" id="JANUAE010000013">
    <property type="protein sequence ID" value="MCS3711371.1"/>
    <property type="molecule type" value="Genomic_DNA"/>
</dbReference>
<dbReference type="OMA" id="RTTRYLR"/>
<evidence type="ECO:0000313" key="9">
    <source>
        <dbReference type="Proteomes" id="UP001155010"/>
    </source>
</evidence>
<dbReference type="Proteomes" id="UP001155034">
    <property type="component" value="Unassembled WGS sequence"/>
</dbReference>
<keyword evidence="1" id="KW-0812">Transmembrane</keyword>
<dbReference type="Proteomes" id="UP001155110">
    <property type="component" value="Unassembled WGS sequence"/>
</dbReference>
<evidence type="ECO:0000313" key="4">
    <source>
        <dbReference type="EMBL" id="MCS3864040.1"/>
    </source>
</evidence>
<dbReference type="Proteomes" id="UP001155040">
    <property type="component" value="Unassembled WGS sequence"/>
</dbReference>
<reference evidence="5" key="1">
    <citation type="submission" date="2022-08" db="EMBL/GenBank/DDBJ databases">
        <title>Genomic Encyclopedia of Type Strains, Phase V (KMG-V): Genome sequencing to study the core and pangenomes of soil and plant-associated prokaryotes.</title>
        <authorList>
            <person name="Whitman W."/>
        </authorList>
    </citation>
    <scope>NUCLEOTIDE SEQUENCE</scope>
    <source>
        <strain evidence="4">SP2016B</strain>
        <strain evidence="5">SP2017</strain>
        <strain evidence="8">SP3002</strain>
        <strain evidence="6">SP3012</strain>
        <strain evidence="7">SP3026</strain>
        <strain evidence="3">SP3049</strain>
    </source>
</reference>
<dbReference type="EMBL" id="JANTZM010000011">
    <property type="protein sequence ID" value="MCS4158391.1"/>
    <property type="molecule type" value="Genomic_DNA"/>
</dbReference>
<organism evidence="5 9">
    <name type="scientific">Salinibacter ruber</name>
    <dbReference type="NCBI Taxonomy" id="146919"/>
    <lineage>
        <taxon>Bacteria</taxon>
        <taxon>Pseudomonadati</taxon>
        <taxon>Rhodothermota</taxon>
        <taxon>Rhodothermia</taxon>
        <taxon>Rhodothermales</taxon>
        <taxon>Salinibacteraceae</taxon>
        <taxon>Salinibacter</taxon>
    </lineage>
</organism>
<evidence type="ECO:0000259" key="2">
    <source>
        <dbReference type="Pfam" id="PF13399"/>
    </source>
</evidence>
<dbReference type="AlphaFoldDB" id="A0A9X2UT13"/>
<evidence type="ECO:0000313" key="6">
    <source>
        <dbReference type="EMBL" id="MCS4036203.1"/>
    </source>
</evidence>
<evidence type="ECO:0000313" key="5">
    <source>
        <dbReference type="EMBL" id="MCS3950182.1"/>
    </source>
</evidence>
<evidence type="ECO:0000313" key="7">
    <source>
        <dbReference type="EMBL" id="MCS4120264.1"/>
    </source>
</evidence>
<dbReference type="InterPro" id="IPR050922">
    <property type="entry name" value="LytR/CpsA/Psr_CW_biosynth"/>
</dbReference>
<dbReference type="Proteomes" id="UP001155144">
    <property type="component" value="Unassembled WGS sequence"/>
</dbReference>
<dbReference type="Proteomes" id="UP001155057">
    <property type="component" value="Unassembled WGS sequence"/>
</dbReference>
<evidence type="ECO:0000313" key="8">
    <source>
        <dbReference type="EMBL" id="MCS4158391.1"/>
    </source>
</evidence>
<feature type="transmembrane region" description="Helical" evidence="1">
    <location>
        <begin position="12"/>
        <end position="32"/>
    </location>
</feature>
<dbReference type="PANTHER" id="PTHR33392">
    <property type="entry name" value="POLYISOPRENYL-TEICHOIC ACID--PEPTIDOGLYCAN TEICHOIC ACID TRANSFERASE TAGU"/>
    <property type="match status" value="1"/>
</dbReference>
<dbReference type="Pfam" id="PF13399">
    <property type="entry name" value="LytR_C"/>
    <property type="match status" value="1"/>
</dbReference>
<evidence type="ECO:0000256" key="1">
    <source>
        <dbReference type="SAM" id="Phobius"/>
    </source>
</evidence>
<gene>
    <name evidence="7" type="ORF">GGP45_000582</name>
    <name evidence="3" type="ORF">GGP61_003004</name>
    <name evidence="4" type="ORF">GGP82_000571</name>
    <name evidence="5" type="ORF">GGP83_000108</name>
    <name evidence="8" type="ORF">GGP99_002363</name>
    <name evidence="6" type="ORF">GGQ01_001258</name>
</gene>
<dbReference type="Gene3D" id="3.30.70.2390">
    <property type="match status" value="1"/>
</dbReference>
<keyword evidence="1" id="KW-1133">Transmembrane helix</keyword>
<evidence type="ECO:0000313" key="3">
    <source>
        <dbReference type="EMBL" id="MCS3711371.1"/>
    </source>
</evidence>